<dbReference type="InterPro" id="IPR009003">
    <property type="entry name" value="Peptidase_S1_PA"/>
</dbReference>
<reference evidence="1 2" key="1">
    <citation type="journal article" date="2017" name="MBio">
        <title>Gut Symbiont Bacteroides fragilis Secretes a Eukaryotic-Like Ubiquitin Protein That Mediates Intraspecies Antagonism.</title>
        <authorList>
            <person name="Chatzidaki-Livanis M."/>
            <person name="Coyne M.J."/>
            <person name="Roelofs K.G."/>
            <person name="Gentyala R.R."/>
            <person name="Caldwell J.M."/>
            <person name="Comstock L.E."/>
        </authorList>
    </citation>
    <scope>NUCLEOTIDE SEQUENCE [LARGE SCALE GENOMIC DNA]</scope>
    <source>
        <strain evidence="1 2">12905</strain>
    </source>
</reference>
<dbReference type="EMBL" id="PDCW01000025">
    <property type="protein sequence ID" value="PJY73559.1"/>
    <property type="molecule type" value="Genomic_DNA"/>
</dbReference>
<accession>A0A2M9V4F0</accession>
<dbReference type="Gene3D" id="2.40.10.120">
    <property type="match status" value="1"/>
</dbReference>
<comment type="caution">
    <text evidence="1">The sequence shown here is derived from an EMBL/GenBank/DDBJ whole genome shotgun (WGS) entry which is preliminary data.</text>
</comment>
<gene>
    <name evidence="1" type="ORF">CQW34_03238</name>
</gene>
<dbReference type="SUPFAM" id="SSF50494">
    <property type="entry name" value="Trypsin-like serine proteases"/>
    <property type="match status" value="1"/>
</dbReference>
<evidence type="ECO:0000313" key="1">
    <source>
        <dbReference type="EMBL" id="PJY73559.1"/>
    </source>
</evidence>
<dbReference type="Proteomes" id="UP000231846">
    <property type="component" value="Unassembled WGS sequence"/>
</dbReference>
<organism evidence="1 2">
    <name type="scientific">Bacteroides fragilis</name>
    <dbReference type="NCBI Taxonomy" id="817"/>
    <lineage>
        <taxon>Bacteria</taxon>
        <taxon>Pseudomonadati</taxon>
        <taxon>Bacteroidota</taxon>
        <taxon>Bacteroidia</taxon>
        <taxon>Bacteroidales</taxon>
        <taxon>Bacteroidaceae</taxon>
        <taxon>Bacteroides</taxon>
    </lineage>
</organism>
<sequence>MVDFNFFKRITVKINNSGSGVIVKPCTDEYCYVFTDWHVIENLELEDIYVEYYVVEKDEDDEDFWSFKKEKPTAIYKNEKKDVAILIMPASMARNFVKLRNLDKGKNLYHVGFPDSLRGAECESQWNAYHIQELLDKLNHGFISYEYQEAQAYEDLSGTSGGGIFTDDGCLIGLHQGSSIKRKTDYYPKCNLIPVKFFKTLINKDDNPLEQVWVCNWNSFDPFLQDAFNINKGEAFRQMMSTLAAKLNEIKGQCQQLSPKDIKNKLDIEQIANEKCFQNCFDNKGFGISFLEYIVCMYIMYDLPLTIEGVCKMVKNSLFIYWERPEDDIWQAAKNIDSSYLKNASSGQNIYVGGLKSSSYEFDVIKKGDKHILDISRPLLNEEVGGLDVANPTKLEYNYISTCLFTDSIIQKIKEFDGLDGEQAINHYKTILREKIL</sequence>
<proteinExistence type="predicted"/>
<dbReference type="Pfam" id="PF13365">
    <property type="entry name" value="Trypsin_2"/>
    <property type="match status" value="1"/>
</dbReference>
<protein>
    <submittedName>
        <fullName evidence="1">Trypsin-like peptidase domain protein</fullName>
    </submittedName>
</protein>
<dbReference type="AlphaFoldDB" id="A0A2M9V4F0"/>
<name>A0A2M9V4F0_BACFG</name>
<evidence type="ECO:0000313" key="2">
    <source>
        <dbReference type="Proteomes" id="UP000231846"/>
    </source>
</evidence>
<dbReference type="RefSeq" id="WP_032568241.1">
    <property type="nucleotide sequence ID" value="NZ_JAQDLP010000015.1"/>
</dbReference>